<accession>A0A699TLN4</accession>
<comment type="caution">
    <text evidence="1">The sequence shown here is derived from an EMBL/GenBank/DDBJ whole genome shotgun (WGS) entry which is preliminary data.</text>
</comment>
<dbReference type="InterPro" id="IPR036875">
    <property type="entry name" value="Znf_CCHC_sf"/>
</dbReference>
<organism evidence="1">
    <name type="scientific">Tanacetum cinerariifolium</name>
    <name type="common">Dalmatian daisy</name>
    <name type="synonym">Chrysanthemum cinerariifolium</name>
    <dbReference type="NCBI Taxonomy" id="118510"/>
    <lineage>
        <taxon>Eukaryota</taxon>
        <taxon>Viridiplantae</taxon>
        <taxon>Streptophyta</taxon>
        <taxon>Embryophyta</taxon>
        <taxon>Tracheophyta</taxon>
        <taxon>Spermatophyta</taxon>
        <taxon>Magnoliopsida</taxon>
        <taxon>eudicotyledons</taxon>
        <taxon>Gunneridae</taxon>
        <taxon>Pentapetalae</taxon>
        <taxon>asterids</taxon>
        <taxon>campanulids</taxon>
        <taxon>Asterales</taxon>
        <taxon>Asteraceae</taxon>
        <taxon>Asteroideae</taxon>
        <taxon>Anthemideae</taxon>
        <taxon>Anthemidinae</taxon>
        <taxon>Tanacetum</taxon>
    </lineage>
</organism>
<reference evidence="1" key="1">
    <citation type="journal article" date="2019" name="Sci. Rep.">
        <title>Draft genome of Tanacetum cinerariifolium, the natural source of mosquito coil.</title>
        <authorList>
            <person name="Yamashiro T."/>
            <person name="Shiraishi A."/>
            <person name="Satake H."/>
            <person name="Nakayama K."/>
        </authorList>
    </citation>
    <scope>NUCLEOTIDE SEQUENCE</scope>
</reference>
<dbReference type="GO" id="GO:0008270">
    <property type="term" value="F:zinc ion binding"/>
    <property type="evidence" value="ECO:0007669"/>
    <property type="project" value="InterPro"/>
</dbReference>
<dbReference type="EMBL" id="BKCJ011260460">
    <property type="protein sequence ID" value="GFD11645.1"/>
    <property type="molecule type" value="Genomic_DNA"/>
</dbReference>
<evidence type="ECO:0000313" key="1">
    <source>
        <dbReference type="EMBL" id="GFD11645.1"/>
    </source>
</evidence>
<protein>
    <submittedName>
        <fullName evidence="1">Ribonuclease H-like domain-containing protein</fullName>
    </submittedName>
</protein>
<dbReference type="AlphaFoldDB" id="A0A699TLN4"/>
<gene>
    <name evidence="1" type="ORF">Tci_883614</name>
</gene>
<feature type="non-terminal residue" evidence="1">
    <location>
        <position position="1"/>
    </location>
</feature>
<proteinExistence type="predicted"/>
<dbReference type="SUPFAM" id="SSF57756">
    <property type="entry name" value="Retrovirus zinc finger-like domains"/>
    <property type="match status" value="1"/>
</dbReference>
<name>A0A699TLN4_TANCI</name>
<dbReference type="GO" id="GO:0003676">
    <property type="term" value="F:nucleic acid binding"/>
    <property type="evidence" value="ECO:0007669"/>
    <property type="project" value="InterPro"/>
</dbReference>
<dbReference type="Gene3D" id="4.10.60.10">
    <property type="entry name" value="Zinc finger, CCHC-type"/>
    <property type="match status" value="1"/>
</dbReference>
<sequence>TAQAVNTANGVSTAGTQVNTANIDNLSDAIICAFLASQPSIPQLINKDLKQIHPDDLEEMDLKWHMAMLTMRAKRFLKKTQRKLTINGNDTIGFDNSNVKCYNYHKKGHFARECRAPRSQDTKHKEST</sequence>